<accession>A0A382BGW6</accession>
<evidence type="ECO:0000313" key="1">
    <source>
        <dbReference type="EMBL" id="SVB13065.1"/>
    </source>
</evidence>
<feature type="non-terminal residue" evidence="1">
    <location>
        <position position="40"/>
    </location>
</feature>
<reference evidence="1" key="1">
    <citation type="submission" date="2018-05" db="EMBL/GenBank/DDBJ databases">
        <authorList>
            <person name="Lanie J.A."/>
            <person name="Ng W.-L."/>
            <person name="Kazmierczak K.M."/>
            <person name="Andrzejewski T.M."/>
            <person name="Davidsen T.M."/>
            <person name="Wayne K.J."/>
            <person name="Tettelin H."/>
            <person name="Glass J.I."/>
            <person name="Rusch D."/>
            <person name="Podicherti R."/>
            <person name="Tsui H.-C.T."/>
            <person name="Winkler M.E."/>
        </authorList>
    </citation>
    <scope>NUCLEOTIDE SEQUENCE</scope>
</reference>
<protein>
    <submittedName>
        <fullName evidence="1">Uncharacterized protein</fullName>
    </submittedName>
</protein>
<proteinExistence type="predicted"/>
<dbReference type="AlphaFoldDB" id="A0A382BGW6"/>
<sequence>MSENNSKLNLNFNPVHLAVLAALYPSYQAMAQDLALEEIV</sequence>
<name>A0A382BGW6_9ZZZZ</name>
<dbReference type="EMBL" id="UINC01029772">
    <property type="protein sequence ID" value="SVB13065.1"/>
    <property type="molecule type" value="Genomic_DNA"/>
</dbReference>
<organism evidence="1">
    <name type="scientific">marine metagenome</name>
    <dbReference type="NCBI Taxonomy" id="408172"/>
    <lineage>
        <taxon>unclassified sequences</taxon>
        <taxon>metagenomes</taxon>
        <taxon>ecological metagenomes</taxon>
    </lineage>
</organism>
<gene>
    <name evidence="1" type="ORF">METZ01_LOCUS165919</name>
</gene>